<dbReference type="RefSeq" id="WP_003528119.1">
    <property type="nucleotide sequence ID" value="NZ_AGVV01000015.1"/>
</dbReference>
<feature type="region of interest" description="Disordered" evidence="3">
    <location>
        <begin position="171"/>
        <end position="235"/>
    </location>
</feature>
<keyword evidence="2" id="KW-0175">Coiled coil</keyword>
<dbReference type="InterPro" id="IPR018753">
    <property type="entry name" value="GapR-like"/>
</dbReference>
<dbReference type="NCBIfam" id="NF010247">
    <property type="entry name" value="PRK13694.1"/>
    <property type="match status" value="1"/>
</dbReference>
<organism evidence="5 6">
    <name type="scientific">Sinorhizobium meliloti CCNWSX0020</name>
    <dbReference type="NCBI Taxonomy" id="1107881"/>
    <lineage>
        <taxon>Bacteria</taxon>
        <taxon>Pseudomonadati</taxon>
        <taxon>Pseudomonadota</taxon>
        <taxon>Alphaproteobacteria</taxon>
        <taxon>Hyphomicrobiales</taxon>
        <taxon>Rhizobiaceae</taxon>
        <taxon>Sinorhizobium/Ensifer group</taxon>
        <taxon>Sinorhizobium</taxon>
    </lineage>
</organism>
<evidence type="ECO:0000256" key="2">
    <source>
        <dbReference type="SAM" id="Coils"/>
    </source>
</evidence>
<evidence type="ECO:0000313" key="5">
    <source>
        <dbReference type="EMBL" id="EHK78046.1"/>
    </source>
</evidence>
<sequence>MSDAQGIARDPLRAFIERIERLEEEKKSIADDIKDVYGEAKSMGFDTKILRKVISIRKQDADERAEQEAILDTYLHALGMIQLDIFEEPEERVDPTTGEILDRMQAKSRARMTDGMADHKALSAALAKEGLISEEAHAENVVLADKLAEKFGNGRSDGGLDIVTKHTEIATASQGGTASPSPDAELSSAGANAGGEDVDRSAERASVANVASGPDEKQRAPLFAAKPPPTRRPHCLDRAGCGSYTEEHCARCKAAMQEREQAEEVA</sequence>
<dbReference type="Proteomes" id="UP000004038">
    <property type="component" value="Unassembled WGS sequence"/>
</dbReference>
<feature type="coiled-coil region" evidence="2">
    <location>
        <begin position="12"/>
        <end position="39"/>
    </location>
</feature>
<evidence type="ECO:0000256" key="3">
    <source>
        <dbReference type="SAM" id="MobiDB-lite"/>
    </source>
</evidence>
<feature type="compositionally biased region" description="Polar residues" evidence="3">
    <location>
        <begin position="171"/>
        <end position="180"/>
    </location>
</feature>
<feature type="domain" description="GapR-like DNA-binding" evidence="4">
    <location>
        <begin position="8"/>
        <end position="79"/>
    </location>
</feature>
<dbReference type="PATRIC" id="fig|1107881.3.peg.2071"/>
<dbReference type="AlphaFoldDB" id="H0FXX4"/>
<evidence type="ECO:0000313" key="6">
    <source>
        <dbReference type="Proteomes" id="UP000004038"/>
    </source>
</evidence>
<proteinExistence type="inferred from homology"/>
<dbReference type="Pfam" id="PF10073">
    <property type="entry name" value="GapR_DNA-bd"/>
    <property type="match status" value="1"/>
</dbReference>
<dbReference type="HAMAP" id="MF_00797">
    <property type="entry name" value="UPF0335"/>
    <property type="match status" value="1"/>
</dbReference>
<reference evidence="5 6" key="1">
    <citation type="journal article" date="2012" name="J. Bacteriol.">
        <title>Draft Genome Sequence of Sinorhizobium meliloti CCNWSX0020, a Nitrogen-Fixing Symbiont with Copper Tolerance Capability Isolated from Lead-Zinc Mine Tailings.</title>
        <authorList>
            <person name="Li Z."/>
            <person name="Ma Z."/>
            <person name="Hao X."/>
            <person name="Wei G."/>
        </authorList>
    </citation>
    <scope>NUCLEOTIDE SEQUENCE [LARGE SCALE GENOMIC DNA]</scope>
    <source>
        <strain evidence="5 6">CCNWSX0020</strain>
    </source>
</reference>
<dbReference type="GO" id="GO:0003677">
    <property type="term" value="F:DNA binding"/>
    <property type="evidence" value="ECO:0007669"/>
    <property type="project" value="InterPro"/>
</dbReference>
<dbReference type="EMBL" id="AGVV01000015">
    <property type="protein sequence ID" value="EHK78046.1"/>
    <property type="molecule type" value="Genomic_DNA"/>
</dbReference>
<dbReference type="InterPro" id="IPR046367">
    <property type="entry name" value="GapR-like_DNA-bd"/>
</dbReference>
<comment type="similarity">
    <text evidence="1">Belongs to the UPF0335 family.</text>
</comment>
<evidence type="ECO:0000259" key="4">
    <source>
        <dbReference type="Pfam" id="PF10073"/>
    </source>
</evidence>
<gene>
    <name evidence="5" type="ORF">SM0020_10220</name>
</gene>
<name>H0FXX4_RHIML</name>
<accession>H0FXX4</accession>
<protein>
    <recommendedName>
        <fullName evidence="1">UPF0335 protein SM0020_10220</fullName>
    </recommendedName>
</protein>
<evidence type="ECO:0000256" key="1">
    <source>
        <dbReference type="HAMAP-Rule" id="MF_00797"/>
    </source>
</evidence>